<organism evidence="1 2">
    <name type="scientific">Piedraia hortae CBS 480.64</name>
    <dbReference type="NCBI Taxonomy" id="1314780"/>
    <lineage>
        <taxon>Eukaryota</taxon>
        <taxon>Fungi</taxon>
        <taxon>Dikarya</taxon>
        <taxon>Ascomycota</taxon>
        <taxon>Pezizomycotina</taxon>
        <taxon>Dothideomycetes</taxon>
        <taxon>Dothideomycetidae</taxon>
        <taxon>Capnodiales</taxon>
        <taxon>Piedraiaceae</taxon>
        <taxon>Piedraia</taxon>
    </lineage>
</organism>
<sequence length="91" mass="10092">MDNKHYRIGMSVLSIMAKVALNCKYFAWPMSECLEMNEASHIVLQIELTASNHSVLARFAKGFVALTVFETNTPIGPCCQLPVSSSFRPPT</sequence>
<protein>
    <submittedName>
        <fullName evidence="1">Uncharacterized protein</fullName>
    </submittedName>
</protein>
<evidence type="ECO:0000313" key="1">
    <source>
        <dbReference type="EMBL" id="KAF2864509.1"/>
    </source>
</evidence>
<dbReference type="EMBL" id="MU005957">
    <property type="protein sequence ID" value="KAF2864509.1"/>
    <property type="molecule type" value="Genomic_DNA"/>
</dbReference>
<dbReference type="Proteomes" id="UP000799421">
    <property type="component" value="Unassembled WGS sequence"/>
</dbReference>
<keyword evidence="2" id="KW-1185">Reference proteome</keyword>
<dbReference type="AlphaFoldDB" id="A0A6A7CBW6"/>
<proteinExistence type="predicted"/>
<accession>A0A6A7CBW6</accession>
<gene>
    <name evidence="1" type="ORF">K470DRAFT_254148</name>
</gene>
<evidence type="ECO:0000313" key="2">
    <source>
        <dbReference type="Proteomes" id="UP000799421"/>
    </source>
</evidence>
<name>A0A6A7CBW6_9PEZI</name>
<reference evidence="1" key="1">
    <citation type="journal article" date="2020" name="Stud. Mycol.">
        <title>101 Dothideomycetes genomes: a test case for predicting lifestyles and emergence of pathogens.</title>
        <authorList>
            <person name="Haridas S."/>
            <person name="Albert R."/>
            <person name="Binder M."/>
            <person name="Bloem J."/>
            <person name="Labutti K."/>
            <person name="Salamov A."/>
            <person name="Andreopoulos B."/>
            <person name="Baker S."/>
            <person name="Barry K."/>
            <person name="Bills G."/>
            <person name="Bluhm B."/>
            <person name="Cannon C."/>
            <person name="Castanera R."/>
            <person name="Culley D."/>
            <person name="Daum C."/>
            <person name="Ezra D."/>
            <person name="Gonzalez J."/>
            <person name="Henrissat B."/>
            <person name="Kuo A."/>
            <person name="Liang C."/>
            <person name="Lipzen A."/>
            <person name="Lutzoni F."/>
            <person name="Magnuson J."/>
            <person name="Mondo S."/>
            <person name="Nolan M."/>
            <person name="Ohm R."/>
            <person name="Pangilinan J."/>
            <person name="Park H.-J."/>
            <person name="Ramirez L."/>
            <person name="Alfaro M."/>
            <person name="Sun H."/>
            <person name="Tritt A."/>
            <person name="Yoshinaga Y."/>
            <person name="Zwiers L.-H."/>
            <person name="Turgeon B."/>
            <person name="Goodwin S."/>
            <person name="Spatafora J."/>
            <person name="Crous P."/>
            <person name="Grigoriev I."/>
        </authorList>
    </citation>
    <scope>NUCLEOTIDE SEQUENCE</scope>
    <source>
        <strain evidence="1">CBS 480.64</strain>
    </source>
</reference>